<evidence type="ECO:0000313" key="5">
    <source>
        <dbReference type="EMBL" id="WVZ01850.1"/>
    </source>
</evidence>
<evidence type="ECO:0000259" key="3">
    <source>
        <dbReference type="Pfam" id="PF13960"/>
    </source>
</evidence>
<feature type="region of interest" description="Disordered" evidence="2">
    <location>
        <begin position="1092"/>
        <end position="1175"/>
    </location>
</feature>
<feature type="compositionally biased region" description="Polar residues" evidence="2">
    <location>
        <begin position="1343"/>
        <end position="1353"/>
    </location>
</feature>
<accession>A0AAQ3N3G9</accession>
<evidence type="ECO:0000256" key="2">
    <source>
        <dbReference type="SAM" id="MobiDB-lite"/>
    </source>
</evidence>
<dbReference type="PANTHER" id="PTHR10775:SF193">
    <property type="entry name" value="DUF4216 DOMAIN-CONTAINING PROTEIN"/>
    <property type="match status" value="1"/>
</dbReference>
<dbReference type="InterPro" id="IPR029480">
    <property type="entry name" value="Transpos_assoc"/>
</dbReference>
<protein>
    <recommendedName>
        <fullName evidence="7">Transposase-associated domain-containing protein</fullName>
    </recommendedName>
</protein>
<feature type="region of interest" description="Disordered" evidence="2">
    <location>
        <begin position="990"/>
        <end position="1032"/>
    </location>
</feature>
<evidence type="ECO:0000313" key="6">
    <source>
        <dbReference type="Proteomes" id="UP001374535"/>
    </source>
</evidence>
<evidence type="ECO:0008006" key="7">
    <source>
        <dbReference type="Google" id="ProtNLM"/>
    </source>
</evidence>
<name>A0AAQ3N3G9_VIGMU</name>
<keyword evidence="1" id="KW-0175">Coiled coil</keyword>
<proteinExistence type="predicted"/>
<dbReference type="InterPro" id="IPR004242">
    <property type="entry name" value="Transposase_21"/>
</dbReference>
<dbReference type="Pfam" id="PF13960">
    <property type="entry name" value="DUF4218"/>
    <property type="match status" value="1"/>
</dbReference>
<dbReference type="Pfam" id="PF13963">
    <property type="entry name" value="Transpos_assoc"/>
    <property type="match status" value="1"/>
</dbReference>
<dbReference type="EMBL" id="CP144694">
    <property type="protein sequence ID" value="WVZ01850.1"/>
    <property type="molecule type" value="Genomic_DNA"/>
</dbReference>
<gene>
    <name evidence="5" type="ORF">V8G54_022656</name>
</gene>
<feature type="compositionally biased region" description="Polar residues" evidence="2">
    <location>
        <begin position="1451"/>
        <end position="1480"/>
    </location>
</feature>
<feature type="compositionally biased region" description="Low complexity" evidence="2">
    <location>
        <begin position="1136"/>
        <end position="1151"/>
    </location>
</feature>
<feature type="domain" description="DUF4218" evidence="3">
    <location>
        <begin position="656"/>
        <end position="764"/>
    </location>
</feature>
<dbReference type="Proteomes" id="UP001374535">
    <property type="component" value="Chromosome 7"/>
</dbReference>
<feature type="compositionally biased region" description="Pro residues" evidence="2">
    <location>
        <begin position="1097"/>
        <end position="1106"/>
    </location>
</feature>
<keyword evidence="6" id="KW-1185">Reference proteome</keyword>
<evidence type="ECO:0000256" key="1">
    <source>
        <dbReference type="SAM" id="Coils"/>
    </source>
</evidence>
<dbReference type="Pfam" id="PF02992">
    <property type="entry name" value="Transposase_21"/>
    <property type="match status" value="1"/>
</dbReference>
<dbReference type="PANTHER" id="PTHR10775">
    <property type="entry name" value="OS08G0208400 PROTEIN"/>
    <property type="match status" value="1"/>
</dbReference>
<dbReference type="InterPro" id="IPR025452">
    <property type="entry name" value="DUF4218"/>
</dbReference>
<organism evidence="5 6">
    <name type="scientific">Vigna mungo</name>
    <name type="common">Black gram</name>
    <name type="synonym">Phaseolus mungo</name>
    <dbReference type="NCBI Taxonomy" id="3915"/>
    <lineage>
        <taxon>Eukaryota</taxon>
        <taxon>Viridiplantae</taxon>
        <taxon>Streptophyta</taxon>
        <taxon>Embryophyta</taxon>
        <taxon>Tracheophyta</taxon>
        <taxon>Spermatophyta</taxon>
        <taxon>Magnoliopsida</taxon>
        <taxon>eudicotyledons</taxon>
        <taxon>Gunneridae</taxon>
        <taxon>Pentapetalae</taxon>
        <taxon>rosids</taxon>
        <taxon>fabids</taxon>
        <taxon>Fabales</taxon>
        <taxon>Fabaceae</taxon>
        <taxon>Papilionoideae</taxon>
        <taxon>50 kb inversion clade</taxon>
        <taxon>NPAAA clade</taxon>
        <taxon>indigoferoid/millettioid clade</taxon>
        <taxon>Phaseoleae</taxon>
        <taxon>Vigna</taxon>
    </lineage>
</organism>
<feature type="region of interest" description="Disordered" evidence="2">
    <location>
        <begin position="1339"/>
        <end position="1359"/>
    </location>
</feature>
<feature type="region of interest" description="Disordered" evidence="2">
    <location>
        <begin position="1446"/>
        <end position="1506"/>
    </location>
</feature>
<feature type="compositionally biased region" description="Acidic residues" evidence="2">
    <location>
        <begin position="998"/>
        <end position="1028"/>
    </location>
</feature>
<sequence length="1506" mass="173202">MAHFPNHRGWMYDCCYSGRRGLKEDFVIGVEEFVETARQSQYYAIDGGIRCPCLKCECTRILKDDEVKVHLYQKGFMPNYKIWTFHGEEIPSTSTAGNNCLASGSNTFVRTNEINDINHMQEMVNHALGRHGQEEAYDCLDEESPNETTQRFYNLLIEANKPVFEGSIKSKLLACLQIMACKSNWNVPNQALDFMTKFFLRLTPPNNSLPKNFYEAKSCVSKLGFEIKKIDCCLNGCMRFYDNENGKNDASLVECKFCGHPRFQTLHPGRSQGKPIAFKSMFYLSIIPRLQRMFTSMQTAQHMTWHDGNKIEGVLCHPSDSEAWKHFNRKHPSFASEPCNVRLGLCLDGFTPYLQASTSPYSCWPVIVTPYNLPPEMCMTKLYMFLTCIISGPSNPKASIDIYLEPLIDDLKKLWSGIWTYDISRKQNFLMRTTLMWTINDFPAYGMLSGWILGLTVVEGSYAVITHLDETGKLFAKDKLKEICPPPKLTPSQIWTRVEHLPKVTESGVIRIKGYGDWHNWTKRSIFWDLPYWKDNLLRHNLDVMHIEKNFFDNIINTVMNLKALDNGRMLKPKANYMITKDEARIVCQWIKDLKMPDGYSSNLARCANIEKGSTQGMKSHDCHVFMDTLIPLAFSCLPVHFLNPLTKISHFFKDLSSTTLKADSLAKLEENIPIILRKLERVLPPAFFDSMEHLPIHLAYEAWLGGPVQYRWMYPFERFMGESKRSVKNKARVEGSICVAYLHRETTYFCSHYFKNFMLSTNNVRNETQYQRKISHSTLSVFQQLGRHAGKEMTHWLTDAEFNSVHVHSLIVFIIFNNSFLVAEHIPEGSASGRIHSEFPAWFRYQVHNQPLNPTIQELRYLANWPMRCVKEGHTYFVNGGTRIDPRYNIVELHMSSRYRPFDPFILASNVRQVYYVPYPPFPSIDKRGWCVAIQTKPRGRIDSNDVEEDNAYQVDEMSQEIEHIEVERVPGLQDPNGDFEKLQGQIQEEGDKPVQEEEGQEEEQQEKEDDEEEEEEDDDDDDDDDDFNTHMMMIDSRNSNTKCWALTYCKPSCSIHTSHAVDHHVLSTPSPSDAADRHVLSTPSHDVDRHVLSTPHPPINPLPTPDVLSTPDLVVQPTQDPTSLPPPAFLGTQIDSSSRPSSSSIPSSDGRPTPSVDHDSAGVDDDDPALADRPMIEPYGKEFVPSRVASQAITRSIKQQFLQPWPTWGAILPDDRKPFWERFKVQWLPQHEVQIQRNFHSKASHRLSEMFREARITGKRLYWIEEQIWTSLLEHWNSPQYRAKCAIAQKNRSSERGGVLHIGGSITIHEHAMRMFSTKLMFARELLTSSWMKGPERHISSHSSCPQSTQQTDDDEDHIRSQCWVDVVGGKKKGRIYGTWQLAANYSVGRGGLKHQPSSSSQRPHETIHALTQQLQKREREYSELRQEFTNFKELVMRLLPQSAVPPASHSQPTLVQPTEVQPTHVQSIPVQTPSVQSPFVHPTLEPQNNEQEDNYQPEHYDDY</sequence>
<reference evidence="5 6" key="1">
    <citation type="journal article" date="2023" name="Life. Sci Alliance">
        <title>Evolutionary insights into 3D genome organization and epigenetic landscape of Vigna mungo.</title>
        <authorList>
            <person name="Junaid A."/>
            <person name="Singh B."/>
            <person name="Bhatia S."/>
        </authorList>
    </citation>
    <scope>NUCLEOTIDE SEQUENCE [LARGE SCALE GENOMIC DNA]</scope>
    <source>
        <strain evidence="5">Urdbean</strain>
    </source>
</reference>
<feature type="coiled-coil region" evidence="1">
    <location>
        <begin position="1410"/>
        <end position="1437"/>
    </location>
</feature>
<evidence type="ECO:0000259" key="4">
    <source>
        <dbReference type="Pfam" id="PF13963"/>
    </source>
</evidence>
<feature type="domain" description="Transposase-associated" evidence="4">
    <location>
        <begin position="8"/>
        <end position="88"/>
    </location>
</feature>